<dbReference type="RefSeq" id="WP_110174404.1">
    <property type="nucleotide sequence ID" value="NZ_CP015136.1"/>
</dbReference>
<dbReference type="Pfam" id="PF02357">
    <property type="entry name" value="NusG"/>
    <property type="match status" value="1"/>
</dbReference>
<evidence type="ECO:0000256" key="1">
    <source>
        <dbReference type="ARBA" id="ARBA00022814"/>
    </source>
</evidence>
<dbReference type="KEGG" id="abac:LuPra_06284"/>
<dbReference type="InterPro" id="IPR036735">
    <property type="entry name" value="NGN_dom_sf"/>
</dbReference>
<gene>
    <name evidence="5" type="ORF">LuPra_06284</name>
</gene>
<dbReference type="EMBL" id="CP015136">
    <property type="protein sequence ID" value="AMY12998.1"/>
    <property type="molecule type" value="Genomic_DNA"/>
</dbReference>
<evidence type="ECO:0000256" key="2">
    <source>
        <dbReference type="ARBA" id="ARBA00023015"/>
    </source>
</evidence>
<evidence type="ECO:0000259" key="4">
    <source>
        <dbReference type="SMART" id="SM00738"/>
    </source>
</evidence>
<feature type="domain" description="NusG-like N-terminal" evidence="4">
    <location>
        <begin position="9"/>
        <end position="106"/>
    </location>
</feature>
<dbReference type="STRING" id="1855912.LuPra_06284"/>
<dbReference type="InterPro" id="IPR008991">
    <property type="entry name" value="Translation_prot_SH3-like_sf"/>
</dbReference>
<dbReference type="AlphaFoldDB" id="A0A143PXQ3"/>
<dbReference type="GO" id="GO:0031564">
    <property type="term" value="P:transcription antitermination"/>
    <property type="evidence" value="ECO:0007669"/>
    <property type="project" value="UniProtKB-KW"/>
</dbReference>
<dbReference type="InterPro" id="IPR043425">
    <property type="entry name" value="NusG-like"/>
</dbReference>
<dbReference type="Proteomes" id="UP000076079">
    <property type="component" value="Chromosome"/>
</dbReference>
<organism evidence="5 6">
    <name type="scientific">Luteitalea pratensis</name>
    <dbReference type="NCBI Taxonomy" id="1855912"/>
    <lineage>
        <taxon>Bacteria</taxon>
        <taxon>Pseudomonadati</taxon>
        <taxon>Acidobacteriota</taxon>
        <taxon>Vicinamibacteria</taxon>
        <taxon>Vicinamibacterales</taxon>
        <taxon>Vicinamibacteraceae</taxon>
        <taxon>Luteitalea</taxon>
    </lineage>
</organism>
<dbReference type="Gene3D" id="3.30.70.940">
    <property type="entry name" value="NusG, N-terminal domain"/>
    <property type="match status" value="1"/>
</dbReference>
<dbReference type="SMART" id="SM00738">
    <property type="entry name" value="NGN"/>
    <property type="match status" value="1"/>
</dbReference>
<keyword evidence="1" id="KW-0889">Transcription antitermination</keyword>
<evidence type="ECO:0000313" key="5">
    <source>
        <dbReference type="EMBL" id="AMY12998.1"/>
    </source>
</evidence>
<protein>
    <submittedName>
        <fullName evidence="5">Transcriptional activator RfaH</fullName>
    </submittedName>
</protein>
<reference evidence="5" key="1">
    <citation type="journal article" date="2016" name="Genome Announc.">
        <title>First Complete Genome Sequence of a Subdivision 6 Acidobacterium Strain.</title>
        <authorList>
            <person name="Huang S."/>
            <person name="Vieira S."/>
            <person name="Bunk B."/>
            <person name="Riedel T."/>
            <person name="Sproer C."/>
            <person name="Overmann J."/>
        </authorList>
    </citation>
    <scope>NUCLEOTIDE SEQUENCE [LARGE SCALE GENOMIC DNA]</scope>
    <source>
        <strain evidence="5">DSM 100886</strain>
    </source>
</reference>
<keyword evidence="6" id="KW-1185">Reference proteome</keyword>
<dbReference type="PANTHER" id="PTHR30265">
    <property type="entry name" value="RHO-INTERACTING TRANSCRIPTION TERMINATION FACTOR NUSG"/>
    <property type="match status" value="1"/>
</dbReference>
<name>A0A143PXQ3_LUTPR</name>
<dbReference type="PANTHER" id="PTHR30265:SF4">
    <property type="entry name" value="KOW MOTIF FAMILY PROTEIN, EXPRESSED"/>
    <property type="match status" value="1"/>
</dbReference>
<dbReference type="SUPFAM" id="SSF82679">
    <property type="entry name" value="N-utilization substance G protein NusG, N-terminal domain"/>
    <property type="match status" value="1"/>
</dbReference>
<evidence type="ECO:0000313" key="6">
    <source>
        <dbReference type="Proteomes" id="UP000076079"/>
    </source>
</evidence>
<dbReference type="InterPro" id="IPR006645">
    <property type="entry name" value="NGN-like_dom"/>
</dbReference>
<evidence type="ECO:0000256" key="3">
    <source>
        <dbReference type="ARBA" id="ARBA00023163"/>
    </source>
</evidence>
<keyword evidence="2" id="KW-0805">Transcription regulation</keyword>
<dbReference type="CDD" id="cd06091">
    <property type="entry name" value="KOW_NusG"/>
    <property type="match status" value="1"/>
</dbReference>
<dbReference type="SUPFAM" id="SSF50104">
    <property type="entry name" value="Translation proteins SH3-like domain"/>
    <property type="match status" value="1"/>
</dbReference>
<keyword evidence="3" id="KW-0804">Transcription</keyword>
<dbReference type="NCBIfam" id="NF033644">
    <property type="entry name" value="antiterm_UpxY"/>
    <property type="match status" value="1"/>
</dbReference>
<dbReference type="OrthoDB" id="9790639at2"/>
<accession>A0A143PXQ3</accession>
<proteinExistence type="predicted"/>
<dbReference type="GO" id="GO:0006354">
    <property type="term" value="P:DNA-templated transcription elongation"/>
    <property type="evidence" value="ECO:0007669"/>
    <property type="project" value="InterPro"/>
</dbReference>
<sequence length="172" mass="19356">MNSELPDSPLEWFALRVKPRTERVVTESLAGKCYETFLPLHTERRRWSDRVKTMQMPLFAGYVFCRFDVQHRLPILTTPGVLHVVSTGQIPQPIDDEEIESLRLLVESGLPVEPWPFHYVGQRIRIIGGPLAGTSGILQSVKSKNRLIVSISLLQRSVAVEVPESSAWPASA</sequence>